<proteinExistence type="predicted"/>
<dbReference type="InterPro" id="IPR044839">
    <property type="entry name" value="NDR1-like"/>
</dbReference>
<dbReference type="GO" id="GO:0016020">
    <property type="term" value="C:membrane"/>
    <property type="evidence" value="ECO:0007669"/>
    <property type="project" value="UniProtKB-SubCell"/>
</dbReference>
<dbReference type="PANTHER" id="PTHR31234">
    <property type="entry name" value="LATE EMBRYOGENESIS ABUNDANT (LEA) HYDROXYPROLINE-RICH GLYCOPROTEIN FAMILY"/>
    <property type="match status" value="1"/>
</dbReference>
<accession>A0AAF0F6F1</accession>
<dbReference type="AlphaFoldDB" id="A0AAF0F6F1"/>
<evidence type="ECO:0000256" key="4">
    <source>
        <dbReference type="SAM" id="Phobius"/>
    </source>
</evidence>
<keyword evidence="6" id="KW-1185">Reference proteome</keyword>
<feature type="transmembrane region" description="Helical" evidence="4">
    <location>
        <begin position="123"/>
        <end position="146"/>
    </location>
</feature>
<dbReference type="PANTHER" id="PTHR31234:SF2">
    <property type="entry name" value="OS05G0199100 PROTEIN"/>
    <property type="match status" value="1"/>
</dbReference>
<keyword evidence="4" id="KW-1133">Transmembrane helix</keyword>
<dbReference type="GO" id="GO:0098542">
    <property type="term" value="P:defense response to other organism"/>
    <property type="evidence" value="ECO:0007669"/>
    <property type="project" value="InterPro"/>
</dbReference>
<comment type="subcellular location">
    <subcellularLocation>
        <location evidence="1">Membrane</location>
    </subcellularLocation>
</comment>
<feature type="region of interest" description="Disordered" evidence="3">
    <location>
        <begin position="1"/>
        <end position="30"/>
    </location>
</feature>
<reference evidence="5" key="1">
    <citation type="submission" date="2023-02" db="EMBL/GenBank/DDBJ databases">
        <title>Mating type loci evolution in Malassezia.</title>
        <authorList>
            <person name="Coelho M.A."/>
        </authorList>
    </citation>
    <scope>NUCLEOTIDE SEQUENCE</scope>
    <source>
        <strain evidence="5">CBS 14136</strain>
    </source>
</reference>
<evidence type="ECO:0000256" key="1">
    <source>
        <dbReference type="ARBA" id="ARBA00004370"/>
    </source>
</evidence>
<evidence type="ECO:0000256" key="2">
    <source>
        <dbReference type="ARBA" id="ARBA00023136"/>
    </source>
</evidence>
<name>A0AAF0F6F1_9BASI</name>
<dbReference type="Gene3D" id="2.60.40.1820">
    <property type="match status" value="1"/>
</dbReference>
<keyword evidence="2 4" id="KW-0472">Membrane</keyword>
<dbReference type="EMBL" id="CP118375">
    <property type="protein sequence ID" value="WFD41424.1"/>
    <property type="molecule type" value="Genomic_DNA"/>
</dbReference>
<dbReference type="Proteomes" id="UP001214628">
    <property type="component" value="Chromosome 1"/>
</dbReference>
<evidence type="ECO:0000313" key="6">
    <source>
        <dbReference type="Proteomes" id="UP001214628"/>
    </source>
</evidence>
<keyword evidence="4" id="KW-0812">Transmembrane</keyword>
<organism evidence="5 6">
    <name type="scientific">Malassezia psittaci</name>
    <dbReference type="NCBI Taxonomy" id="1821823"/>
    <lineage>
        <taxon>Eukaryota</taxon>
        <taxon>Fungi</taxon>
        <taxon>Dikarya</taxon>
        <taxon>Basidiomycota</taxon>
        <taxon>Ustilaginomycotina</taxon>
        <taxon>Malasseziomycetes</taxon>
        <taxon>Malasseziales</taxon>
        <taxon>Malasseziaceae</taxon>
        <taxon>Malassezia</taxon>
    </lineage>
</organism>
<gene>
    <name evidence="5" type="ORF">MPSI1_000051</name>
</gene>
<evidence type="ECO:0000256" key="3">
    <source>
        <dbReference type="SAM" id="MobiDB-lite"/>
    </source>
</evidence>
<protein>
    <recommendedName>
        <fullName evidence="7">Late embryogenesis abundant protein LEA-2 subgroup domain-containing protein</fullName>
    </recommendedName>
</protein>
<feature type="compositionally biased region" description="Pro residues" evidence="3">
    <location>
        <begin position="1"/>
        <end position="10"/>
    </location>
</feature>
<sequence length="359" mass="40258">MASRPLPLPPANQETGHEVSVPTQPNARPVYLQPYHDSAVYEDDSMMQRTSQSFQDEAKGEEPTLSAFDTSTQQHHTEPNDMYFADPTYAEQGMSRKSRRGIWSYDDRRAFQRQPWWLKLLRILAFILLFGLIVALSVVMLIVLFIRPPNIGLQGLNLPNSTSQIQIQDESFTVNASLVAVVSNPNYISASVNNLTAIAYDSNARVTSIGNCSVPHRTIQARANTTVTVPCELNYNLQQDKNLTIIRDLVRRCGLIQSSSKQSLQILLNTHLTIQVLAFHIPITVSPTVSVDCPITKQEVKELLGSHSDVLQELGLGSLSRRAVMDSVRERLRSFIAQVTNSIDYIDDTEENPILHEEM</sequence>
<evidence type="ECO:0008006" key="7">
    <source>
        <dbReference type="Google" id="ProtNLM"/>
    </source>
</evidence>
<evidence type="ECO:0000313" key="5">
    <source>
        <dbReference type="EMBL" id="WFD41424.1"/>
    </source>
</evidence>